<protein>
    <submittedName>
        <fullName evidence="2">Uncharacterized protein</fullName>
    </submittedName>
</protein>
<evidence type="ECO:0000313" key="2">
    <source>
        <dbReference type="EMBL" id="APU00556.1"/>
    </source>
</evidence>
<dbReference type="Proteomes" id="UP000222894">
    <property type="component" value="Genome"/>
</dbReference>
<name>A0A219Y9B2_9CAUD</name>
<organism evidence="2 3">
    <name type="scientific">Aeromonas phage 44RR2.8t.2</name>
    <dbReference type="NCBI Taxonomy" id="1932900"/>
    <lineage>
        <taxon>Viruses</taxon>
        <taxon>Duplodnaviria</taxon>
        <taxon>Heunggongvirae</taxon>
        <taxon>Uroviricota</taxon>
        <taxon>Caudoviricetes</taxon>
        <taxon>Pantevenvirales</taxon>
        <taxon>Straboviridae</taxon>
        <taxon>Biquartavirus</taxon>
        <taxon>Biquartavirus 44RR2</taxon>
    </lineage>
</organism>
<evidence type="ECO:0000256" key="1">
    <source>
        <dbReference type="SAM" id="Coils"/>
    </source>
</evidence>
<accession>A0A219Y9B2</accession>
<keyword evidence="1" id="KW-0175">Coiled coil</keyword>
<proteinExistence type="predicted"/>
<evidence type="ECO:0000313" key="3">
    <source>
        <dbReference type="Proteomes" id="UP000222894"/>
    </source>
</evidence>
<sequence length="122" mass="13709">MRIERYAFADAEAIADFTAVVGSVETNTQIADIVGLRPFYIVFDGYDSAIEIRETKGGLSLASDYDPVFFPNEIEQYLKRLPDVADINDELTHAELLEKLEDVQKRLAAVEDRLKQLEGVAK</sequence>
<dbReference type="EMBL" id="KY290948">
    <property type="protein sequence ID" value="APU00556.1"/>
    <property type="molecule type" value="Genomic_DNA"/>
</dbReference>
<feature type="coiled-coil region" evidence="1">
    <location>
        <begin position="93"/>
        <end position="120"/>
    </location>
</feature>
<reference evidence="2 3" key="1">
    <citation type="journal article" date="2017" name="Sci. Rep.">
        <title>Characterization and diversity of phages infecting Aeromonas salmonicida subsp. salmonicida.</title>
        <authorList>
            <person name="Vincent A.T."/>
            <person name="Paquet V.E."/>
            <person name="Bernatchez A."/>
            <person name="Tremblay D.M."/>
            <person name="Moineau S."/>
            <person name="Charette S.J."/>
        </authorList>
    </citation>
    <scope>NUCLEOTIDE SEQUENCE [LARGE SCALE GENOMIC DNA]</scope>
</reference>